<reference evidence="1 2" key="1">
    <citation type="submission" date="2021-03" db="EMBL/GenBank/DDBJ databases">
        <authorList>
            <person name="Peeters C."/>
        </authorList>
    </citation>
    <scope>NUCLEOTIDE SEQUENCE [LARGE SCALE GENOMIC DNA]</scope>
    <source>
        <strain evidence="1 2">LMG 26411</strain>
    </source>
</reference>
<dbReference type="InterPro" id="IPR029063">
    <property type="entry name" value="SAM-dependent_MTases_sf"/>
</dbReference>
<dbReference type="InterPro" id="IPR008715">
    <property type="entry name" value="SAM-MeTfrase_NodS-like"/>
</dbReference>
<dbReference type="CDD" id="cd02440">
    <property type="entry name" value="AdoMet_MTases"/>
    <property type="match status" value="1"/>
</dbReference>
<name>A0ABM8TPL2_9BURK</name>
<dbReference type="EMBL" id="CAJPVI010000040">
    <property type="protein sequence ID" value="CAG2157326.1"/>
    <property type="molecule type" value="Genomic_DNA"/>
</dbReference>
<comment type="caution">
    <text evidence="1">The sequence shown here is derived from an EMBL/GenBank/DDBJ whole genome shotgun (WGS) entry which is preliminary data.</text>
</comment>
<proteinExistence type="predicted"/>
<dbReference type="RefSeq" id="WP_211956407.1">
    <property type="nucleotide sequence ID" value="NZ_CAJPVI010000040.1"/>
</dbReference>
<dbReference type="Proteomes" id="UP000672657">
    <property type="component" value="Unassembled WGS sequence"/>
</dbReference>
<accession>A0ABM8TPL2</accession>
<dbReference type="Gene3D" id="3.40.50.150">
    <property type="entry name" value="Vaccinia Virus protein VP39"/>
    <property type="match status" value="1"/>
</dbReference>
<dbReference type="SUPFAM" id="SSF53335">
    <property type="entry name" value="S-adenosyl-L-methionine-dependent methyltransferases"/>
    <property type="match status" value="1"/>
</dbReference>
<dbReference type="Pfam" id="PF05401">
    <property type="entry name" value="NodS"/>
    <property type="match status" value="1"/>
</dbReference>
<organism evidence="1 2">
    <name type="scientific">Cupriavidus numazuensis</name>
    <dbReference type="NCBI Taxonomy" id="221992"/>
    <lineage>
        <taxon>Bacteria</taxon>
        <taxon>Pseudomonadati</taxon>
        <taxon>Pseudomonadota</taxon>
        <taxon>Betaproteobacteria</taxon>
        <taxon>Burkholderiales</taxon>
        <taxon>Burkholderiaceae</taxon>
        <taxon>Cupriavidus</taxon>
    </lineage>
</organism>
<protein>
    <submittedName>
        <fullName evidence="1">Uncharacterized protein</fullName>
    </submittedName>
</protein>
<gene>
    <name evidence="1" type="ORF">LMG26411_05537</name>
</gene>
<evidence type="ECO:0000313" key="1">
    <source>
        <dbReference type="EMBL" id="CAG2157326.1"/>
    </source>
</evidence>
<evidence type="ECO:0000313" key="2">
    <source>
        <dbReference type="Proteomes" id="UP000672657"/>
    </source>
</evidence>
<sequence>MTSATSPTSAQDFDAIFEQDDPWGFETLWYEARKRDLLMAALPEARYARALEAGCATGMLTERLACRCDALLAIDVAARAVERMLARVAGHAHVEGRVARLPQEWPAGSFDLIVLSELGYFFTPDDWIATVKHAASALAPAGTIVACHWLRPFAERQMATRHIHAAIARQPGLYRHVRHLEPDFLLEVWSRNAQPLRMREALQ</sequence>
<keyword evidence="2" id="KW-1185">Reference proteome</keyword>